<gene>
    <name evidence="2" type="ORF">AK812_SmicGene45852</name>
</gene>
<evidence type="ECO:0000313" key="2">
    <source>
        <dbReference type="EMBL" id="OLP74568.1"/>
    </source>
</evidence>
<accession>A0A1Q9BV46</accession>
<name>A0A1Q9BV46_SYMMI</name>
<keyword evidence="3" id="KW-1185">Reference proteome</keyword>
<proteinExistence type="predicted"/>
<dbReference type="EMBL" id="LSRX01003526">
    <property type="protein sequence ID" value="OLP74568.1"/>
    <property type="molecule type" value="Genomic_DNA"/>
</dbReference>
<reference evidence="2 3" key="1">
    <citation type="submission" date="2016-02" db="EMBL/GenBank/DDBJ databases">
        <title>Genome analysis of coral dinoflagellate symbionts highlights evolutionary adaptations to a symbiotic lifestyle.</title>
        <authorList>
            <person name="Aranda M."/>
            <person name="Li Y."/>
            <person name="Liew Y.J."/>
            <person name="Baumgarten S."/>
            <person name="Simakov O."/>
            <person name="Wilson M."/>
            <person name="Piel J."/>
            <person name="Ashoor H."/>
            <person name="Bougouffa S."/>
            <person name="Bajic V.B."/>
            <person name="Ryu T."/>
            <person name="Ravasi T."/>
            <person name="Bayer T."/>
            <person name="Micklem G."/>
            <person name="Kim H."/>
            <person name="Bhak J."/>
            <person name="Lajeunesse T.C."/>
            <person name="Voolstra C.R."/>
        </authorList>
    </citation>
    <scope>NUCLEOTIDE SEQUENCE [LARGE SCALE GENOMIC DNA]</scope>
    <source>
        <strain evidence="2 3">CCMP2467</strain>
    </source>
</reference>
<dbReference type="AlphaFoldDB" id="A0A1Q9BV46"/>
<evidence type="ECO:0000256" key="1">
    <source>
        <dbReference type="SAM" id="MobiDB-lite"/>
    </source>
</evidence>
<protein>
    <submittedName>
        <fullName evidence="2">Uncharacterized protein</fullName>
    </submittedName>
</protein>
<organism evidence="2 3">
    <name type="scientific">Symbiodinium microadriaticum</name>
    <name type="common">Dinoflagellate</name>
    <name type="synonym">Zooxanthella microadriatica</name>
    <dbReference type="NCBI Taxonomy" id="2951"/>
    <lineage>
        <taxon>Eukaryota</taxon>
        <taxon>Sar</taxon>
        <taxon>Alveolata</taxon>
        <taxon>Dinophyceae</taxon>
        <taxon>Suessiales</taxon>
        <taxon>Symbiodiniaceae</taxon>
        <taxon>Symbiodinium</taxon>
    </lineage>
</organism>
<sequence>MFGAPRMPEKVRPTHYEQIFVSVILGSVPDVLQWSNSFLCGWLAQPVVPRPTRAQATRSPAGRQQKMDAGFLRF</sequence>
<dbReference type="Proteomes" id="UP000186817">
    <property type="component" value="Unassembled WGS sequence"/>
</dbReference>
<feature type="region of interest" description="Disordered" evidence="1">
    <location>
        <begin position="53"/>
        <end position="74"/>
    </location>
</feature>
<evidence type="ECO:0000313" key="3">
    <source>
        <dbReference type="Proteomes" id="UP000186817"/>
    </source>
</evidence>
<comment type="caution">
    <text evidence="2">The sequence shown here is derived from an EMBL/GenBank/DDBJ whole genome shotgun (WGS) entry which is preliminary data.</text>
</comment>